<dbReference type="InterPro" id="IPR000825">
    <property type="entry name" value="SUF_FeS_clus_asmbl_SufBD_core"/>
</dbReference>
<evidence type="ECO:0000259" key="3">
    <source>
        <dbReference type="Pfam" id="PF19295"/>
    </source>
</evidence>
<feature type="domain" description="SUF system FeS cluster assembly SufBD core" evidence="2">
    <location>
        <begin position="185"/>
        <end position="415"/>
    </location>
</feature>
<accession>A0A4Y8MGC9</accession>
<reference evidence="4 5" key="1">
    <citation type="submission" date="2019-03" db="EMBL/GenBank/DDBJ databases">
        <title>Complete Genome Sequence of Paraburkholderia dipogonis ICMP 19430T, a Nitrogen-fixing Symbiont of the South African Invasive Legume Dipogon lignosus in New Zealand.</title>
        <authorList>
            <person name="De Meyer S.E."/>
        </authorList>
    </citation>
    <scope>NUCLEOTIDE SEQUENCE [LARGE SCALE GENOMIC DNA]</scope>
    <source>
        <strain evidence="4 5">ICMP 19430</strain>
    </source>
</reference>
<dbReference type="InterPro" id="IPR011542">
    <property type="entry name" value="SUF_FeS_clus_asmbl_SufD"/>
</dbReference>
<comment type="caution">
    <text evidence="4">The sequence shown here is derived from an EMBL/GenBank/DDBJ whole genome shotgun (WGS) entry which is preliminary data.</text>
</comment>
<dbReference type="NCBIfam" id="TIGR01981">
    <property type="entry name" value="sufD"/>
    <property type="match status" value="1"/>
</dbReference>
<organism evidence="4 5">
    <name type="scientific">Paraburkholderia dipogonis</name>
    <dbReference type="NCBI Taxonomy" id="1211383"/>
    <lineage>
        <taxon>Bacteria</taxon>
        <taxon>Pseudomonadati</taxon>
        <taxon>Pseudomonadota</taxon>
        <taxon>Betaproteobacteria</taxon>
        <taxon>Burkholderiales</taxon>
        <taxon>Burkholderiaceae</taxon>
        <taxon>Paraburkholderia</taxon>
    </lineage>
</organism>
<dbReference type="InterPro" id="IPR045595">
    <property type="entry name" value="SufBD_N"/>
</dbReference>
<dbReference type="Proteomes" id="UP000297385">
    <property type="component" value="Unassembled WGS sequence"/>
</dbReference>
<dbReference type="PANTHER" id="PTHR43575:SF1">
    <property type="entry name" value="PROTEIN ABCI7, CHLOROPLASTIC"/>
    <property type="match status" value="1"/>
</dbReference>
<dbReference type="AlphaFoldDB" id="A0A4Y8MGC9"/>
<proteinExistence type="inferred from homology"/>
<dbReference type="SUPFAM" id="SSF101960">
    <property type="entry name" value="Stabilizer of iron transporter SufD"/>
    <property type="match status" value="1"/>
</dbReference>
<dbReference type="GO" id="GO:0016226">
    <property type="term" value="P:iron-sulfur cluster assembly"/>
    <property type="evidence" value="ECO:0007669"/>
    <property type="project" value="InterPro"/>
</dbReference>
<evidence type="ECO:0000313" key="4">
    <source>
        <dbReference type="EMBL" id="TFE36455.1"/>
    </source>
</evidence>
<evidence type="ECO:0000259" key="2">
    <source>
        <dbReference type="Pfam" id="PF01458"/>
    </source>
</evidence>
<dbReference type="Pfam" id="PF01458">
    <property type="entry name" value="SUFBD_core"/>
    <property type="match status" value="1"/>
</dbReference>
<evidence type="ECO:0000313" key="5">
    <source>
        <dbReference type="Proteomes" id="UP000297385"/>
    </source>
</evidence>
<comment type="similarity">
    <text evidence="1">Belongs to the iron-sulfur cluster assembly SufBD family.</text>
</comment>
<protein>
    <submittedName>
        <fullName evidence="4">Fe-S cluster assembly protein SufD</fullName>
    </submittedName>
</protein>
<evidence type="ECO:0000256" key="1">
    <source>
        <dbReference type="ARBA" id="ARBA00043967"/>
    </source>
</evidence>
<dbReference type="InterPro" id="IPR055346">
    <property type="entry name" value="Fe-S_cluster_assembly_SufBD"/>
</dbReference>
<dbReference type="RefSeq" id="WP_134466560.1">
    <property type="nucleotide sequence ID" value="NZ_SNVI01000008.1"/>
</dbReference>
<dbReference type="InterPro" id="IPR037284">
    <property type="entry name" value="SUF_FeS_clus_asmbl_SufBD_sf"/>
</dbReference>
<sequence>MKDESLDQFHRAFSQVLRTLPGAELPWLRAARRSAFEEFNALGFPTTRHEDWKYTNVAAIGKRSWRFAPQRSDLADGAGRLDDREMRRIVDALVLDPAGHRLVFVNGHYAPRLSRLNSLPHCVFLGSLTRALREIPQRLETAIASQTHADGFAALNTAFLADGFAVVLPPGEVIEQPFHMLFLSHDAGLAVQPFNVVFAGARSGCAIIEHFAGMGDDAYWTNAVTRIVADEQADVRHYRLQQESAKAFHIASVAVSQQRASCFASHAFAFGGALSRTDISSRLNAVNAQATLTGLYFAGGRQHVDHHTCIDHAEPHGTSREYYRGVLDGAAHGVFNGRVVVHHDAQKTDTHQANHNLLLSREAEIDTKPQLEIYADDVKCTHGATVGQLDEDQLFYLRVRGVEERMARALLTYAFARDVVERVRIDSLRGRLESLLLAHTKEGERIRELL</sequence>
<gene>
    <name evidence="4" type="primary">sufD</name>
    <name evidence="4" type="ORF">E2553_42650</name>
</gene>
<feature type="domain" description="SUF system FeS cluster assembly SufBD N-terminal" evidence="3">
    <location>
        <begin position="7"/>
        <end position="178"/>
    </location>
</feature>
<dbReference type="Pfam" id="PF19295">
    <property type="entry name" value="SufBD_N"/>
    <property type="match status" value="1"/>
</dbReference>
<dbReference type="PANTHER" id="PTHR43575">
    <property type="entry name" value="PROTEIN ABCI7, CHLOROPLASTIC"/>
    <property type="match status" value="1"/>
</dbReference>
<name>A0A4Y8MGC9_9BURK</name>
<dbReference type="EMBL" id="SNVI01000008">
    <property type="protein sequence ID" value="TFE36455.1"/>
    <property type="molecule type" value="Genomic_DNA"/>
</dbReference>